<gene>
    <name evidence="1" type="ORF">LCGC14_1806270</name>
</gene>
<dbReference type="EMBL" id="LAZR01017476">
    <property type="protein sequence ID" value="KKM00254.1"/>
    <property type="molecule type" value="Genomic_DNA"/>
</dbReference>
<proteinExistence type="predicted"/>
<dbReference type="AlphaFoldDB" id="A0A0F9GNA3"/>
<sequence>MNSNNLDDLAKAYYRKPTTKNLNKLLIQCEPQIHIIVSGMCKNTRWTHADRQDMFSNFLISVWKLLRKYPRMKQPDDDNFNFKGLINRHLSWRARGYIGSLTKKIRKSPQPLFDPDAIYRVEHPIDLRKLIEDKEFIEKIREKCAPRLNAVLDMLELGHELKETAKILNVAPGTIFYRLKTIKKIALDLLESPDIDKLHKLECSKCNQWLPKDKFTVKPDYARGYHYWCRPCCNTYAAVIRRTKYGCREWQLTYTQAGEIRKKYAKGGILQSELAVEYNVSKSTISKVICRSSYTCPRKYHERTE</sequence>
<name>A0A0F9GNA3_9ZZZZ</name>
<accession>A0A0F9GNA3</accession>
<reference evidence="1" key="1">
    <citation type="journal article" date="2015" name="Nature">
        <title>Complex archaea that bridge the gap between prokaryotes and eukaryotes.</title>
        <authorList>
            <person name="Spang A."/>
            <person name="Saw J.H."/>
            <person name="Jorgensen S.L."/>
            <person name="Zaremba-Niedzwiedzka K."/>
            <person name="Martijn J."/>
            <person name="Lind A.E."/>
            <person name="van Eijk R."/>
            <person name="Schleper C."/>
            <person name="Guy L."/>
            <person name="Ettema T.J."/>
        </authorList>
    </citation>
    <scope>NUCLEOTIDE SEQUENCE</scope>
</reference>
<protein>
    <submittedName>
        <fullName evidence="1">Uncharacterized protein</fullName>
    </submittedName>
</protein>
<evidence type="ECO:0000313" key="1">
    <source>
        <dbReference type="EMBL" id="KKM00254.1"/>
    </source>
</evidence>
<comment type="caution">
    <text evidence="1">The sequence shown here is derived from an EMBL/GenBank/DDBJ whole genome shotgun (WGS) entry which is preliminary data.</text>
</comment>
<organism evidence="1">
    <name type="scientific">marine sediment metagenome</name>
    <dbReference type="NCBI Taxonomy" id="412755"/>
    <lineage>
        <taxon>unclassified sequences</taxon>
        <taxon>metagenomes</taxon>
        <taxon>ecological metagenomes</taxon>
    </lineage>
</organism>